<feature type="domain" description="Glucose-6-phosphate dehydrogenase C-terminal" evidence="5">
    <location>
        <begin position="1"/>
        <end position="177"/>
    </location>
</feature>
<sequence length="179" mass="20125">DMVQNHLLQLLCIVAMEPPSSLSQDAIRDEKLKILKALKPIPLQEVPEKTVRGQYQEGAIAGQPVQGYLHEQGLPPDSRTETFVAIKAEIANWRWAGVPFYLRTGKRMPERSSEIMIQFRAVPHSIFSGQDLRANRLTIRLQPEEEISLSLMNKTPSIEGVELKPVSLNLSLDDAFKQG</sequence>
<keyword evidence="3" id="KW-0560">Oxidoreductase</keyword>
<dbReference type="GO" id="GO:0006006">
    <property type="term" value="P:glucose metabolic process"/>
    <property type="evidence" value="ECO:0007669"/>
    <property type="project" value="InterPro"/>
</dbReference>
<dbReference type="SUPFAM" id="SSF55347">
    <property type="entry name" value="Glyceraldehyde-3-phosphate dehydrogenase-like, C-terminal domain"/>
    <property type="match status" value="1"/>
</dbReference>
<organism evidence="6 7">
    <name type="scientific">Maribellus luteus</name>
    <dbReference type="NCBI Taxonomy" id="2305463"/>
    <lineage>
        <taxon>Bacteria</taxon>
        <taxon>Pseudomonadati</taxon>
        <taxon>Bacteroidota</taxon>
        <taxon>Bacteroidia</taxon>
        <taxon>Marinilabiliales</taxon>
        <taxon>Prolixibacteraceae</taxon>
        <taxon>Maribellus</taxon>
    </lineage>
</organism>
<gene>
    <name evidence="6" type="ORF">D1614_24855</name>
</gene>
<dbReference type="AlphaFoldDB" id="A0A399SKH2"/>
<keyword evidence="2" id="KW-0521">NADP</keyword>
<evidence type="ECO:0000256" key="3">
    <source>
        <dbReference type="ARBA" id="ARBA00023002"/>
    </source>
</evidence>
<protein>
    <submittedName>
        <fullName evidence="6">Glucose-6-phosphate dehydrogenase</fullName>
    </submittedName>
</protein>
<evidence type="ECO:0000313" key="6">
    <source>
        <dbReference type="EMBL" id="RIJ43718.1"/>
    </source>
</evidence>
<evidence type="ECO:0000259" key="5">
    <source>
        <dbReference type="Pfam" id="PF02781"/>
    </source>
</evidence>
<reference evidence="6 7" key="1">
    <citation type="submission" date="2018-08" db="EMBL/GenBank/DDBJ databases">
        <title>Pallidiluteibacterium maritimus gen. nov., sp. nov., isolated from coastal sediment.</title>
        <authorList>
            <person name="Zhou L.Y."/>
        </authorList>
    </citation>
    <scope>NUCLEOTIDE SEQUENCE [LARGE SCALE GENOMIC DNA]</scope>
    <source>
        <strain evidence="6 7">XSD2</strain>
    </source>
</reference>
<dbReference type="EMBL" id="QWGR01000242">
    <property type="protein sequence ID" value="RIJ43718.1"/>
    <property type="molecule type" value="Genomic_DNA"/>
</dbReference>
<dbReference type="GO" id="GO:0004345">
    <property type="term" value="F:glucose-6-phosphate dehydrogenase activity"/>
    <property type="evidence" value="ECO:0007669"/>
    <property type="project" value="InterPro"/>
</dbReference>
<dbReference type="Gene3D" id="3.30.360.10">
    <property type="entry name" value="Dihydrodipicolinate Reductase, domain 2"/>
    <property type="match status" value="1"/>
</dbReference>
<evidence type="ECO:0000256" key="1">
    <source>
        <dbReference type="ARBA" id="ARBA00004921"/>
    </source>
</evidence>
<evidence type="ECO:0000256" key="4">
    <source>
        <dbReference type="ARBA" id="ARBA00023277"/>
    </source>
</evidence>
<keyword evidence="4" id="KW-0119">Carbohydrate metabolism</keyword>
<dbReference type="InterPro" id="IPR022675">
    <property type="entry name" value="G6P_DH_C"/>
</dbReference>
<evidence type="ECO:0000313" key="7">
    <source>
        <dbReference type="Proteomes" id="UP000265926"/>
    </source>
</evidence>
<dbReference type="Proteomes" id="UP000265926">
    <property type="component" value="Unassembled WGS sequence"/>
</dbReference>
<dbReference type="GO" id="GO:0005829">
    <property type="term" value="C:cytosol"/>
    <property type="evidence" value="ECO:0007669"/>
    <property type="project" value="TreeGrafter"/>
</dbReference>
<dbReference type="Pfam" id="PF02781">
    <property type="entry name" value="G6PD_C"/>
    <property type="match status" value="1"/>
</dbReference>
<evidence type="ECO:0000256" key="2">
    <source>
        <dbReference type="ARBA" id="ARBA00022857"/>
    </source>
</evidence>
<feature type="non-terminal residue" evidence="6">
    <location>
        <position position="179"/>
    </location>
</feature>
<comment type="pathway">
    <text evidence="1">Carbohydrate degradation.</text>
</comment>
<dbReference type="PANTHER" id="PTHR23429">
    <property type="entry name" value="GLUCOSE-6-PHOSPHATE 1-DEHYDROGENASE G6PD"/>
    <property type="match status" value="1"/>
</dbReference>
<dbReference type="PRINTS" id="PR00079">
    <property type="entry name" value="G6PDHDRGNASE"/>
</dbReference>
<proteinExistence type="predicted"/>
<comment type="caution">
    <text evidence="6">The sequence shown here is derived from an EMBL/GenBank/DDBJ whole genome shotgun (WGS) entry which is preliminary data.</text>
</comment>
<name>A0A399SKH2_9BACT</name>
<feature type="non-terminal residue" evidence="6">
    <location>
        <position position="1"/>
    </location>
</feature>
<accession>A0A399SKH2</accession>
<dbReference type="InterPro" id="IPR001282">
    <property type="entry name" value="G6P_DH"/>
</dbReference>
<dbReference type="PANTHER" id="PTHR23429:SF0">
    <property type="entry name" value="GLUCOSE-6-PHOSPHATE 1-DEHYDROGENASE"/>
    <property type="match status" value="1"/>
</dbReference>
<dbReference type="GO" id="GO:0009051">
    <property type="term" value="P:pentose-phosphate shunt, oxidative branch"/>
    <property type="evidence" value="ECO:0007669"/>
    <property type="project" value="TreeGrafter"/>
</dbReference>
<keyword evidence="7" id="KW-1185">Reference proteome</keyword>
<dbReference type="GO" id="GO:0050661">
    <property type="term" value="F:NADP binding"/>
    <property type="evidence" value="ECO:0007669"/>
    <property type="project" value="InterPro"/>
</dbReference>